<comment type="caution">
    <text evidence="7">The sequence shown here is derived from an EMBL/GenBank/DDBJ whole genome shotgun (WGS) entry which is preliminary data.</text>
</comment>
<dbReference type="PANTHER" id="PTHR43085">
    <property type="entry name" value="HEXOKINASE FAMILY MEMBER"/>
    <property type="match status" value="1"/>
</dbReference>
<evidence type="ECO:0000256" key="3">
    <source>
        <dbReference type="ARBA" id="ARBA00022741"/>
    </source>
</evidence>
<keyword evidence="8" id="KW-1185">Reference proteome</keyword>
<name>A0A4R6VPD6_9HYPH</name>
<dbReference type="Gene3D" id="3.40.1190.20">
    <property type="match status" value="1"/>
</dbReference>
<accession>A0A4R6VPD6</accession>
<evidence type="ECO:0000313" key="7">
    <source>
        <dbReference type="EMBL" id="TDQ64083.1"/>
    </source>
</evidence>
<dbReference type="GO" id="GO:0005524">
    <property type="term" value="F:ATP binding"/>
    <property type="evidence" value="ECO:0007669"/>
    <property type="project" value="UniProtKB-KW"/>
</dbReference>
<dbReference type="PANTHER" id="PTHR43085:SF1">
    <property type="entry name" value="PSEUDOURIDINE KINASE-RELATED"/>
    <property type="match status" value="1"/>
</dbReference>
<evidence type="ECO:0000256" key="1">
    <source>
        <dbReference type="ARBA" id="ARBA00010688"/>
    </source>
</evidence>
<dbReference type="Pfam" id="PF00294">
    <property type="entry name" value="PfkB"/>
    <property type="match status" value="1"/>
</dbReference>
<reference evidence="7 8" key="1">
    <citation type="submission" date="2019-03" db="EMBL/GenBank/DDBJ databases">
        <title>Genomic Encyclopedia of Type Strains, Phase III (KMG-III): the genomes of soil and plant-associated and newly described type strains.</title>
        <authorList>
            <person name="Whitman W."/>
        </authorList>
    </citation>
    <scope>NUCLEOTIDE SEQUENCE [LARGE SCALE GENOMIC DNA]</scope>
    <source>
        <strain evidence="7 8">CGMCC 1.7002</strain>
    </source>
</reference>
<dbReference type="RefSeq" id="WP_133572712.1">
    <property type="nucleotide sequence ID" value="NZ_SNYR01000002.1"/>
</dbReference>
<comment type="similarity">
    <text evidence="1">Belongs to the carbohydrate kinase PfkB family.</text>
</comment>
<dbReference type="SUPFAM" id="SSF53613">
    <property type="entry name" value="Ribokinase-like"/>
    <property type="match status" value="1"/>
</dbReference>
<dbReference type="GO" id="GO:0016301">
    <property type="term" value="F:kinase activity"/>
    <property type="evidence" value="ECO:0007669"/>
    <property type="project" value="UniProtKB-KW"/>
</dbReference>
<sequence length="306" mass="32616">MILCCGEALVDMLPVEAVDGRTGFAPAVGGSVFNTAIALGRLGADVQFHSKIATDELGQQLIAALKDSKVGTDMVVESSLPCPLAMVHLNNGHASYQFYDEGTAAQDFGPDDKVNLPAEIQVAFFGGISLLGVRSGPYYRQLMAKVAQYVPVMLDPNIRPNFIQDEGAYRAELDQMFAHASILKVSDEDLAWIAGERSLAAVIDHILELGTKLILITKGGDGIEAVSKHLRVEVPSVPANVVDTVGAGDTFSAGFLCALQEDQLFESLLTLSKEQLTRALSLGAQAASITVSRHGANPPWRHELSS</sequence>
<keyword evidence="4 7" id="KW-0418">Kinase</keyword>
<dbReference type="CDD" id="cd01167">
    <property type="entry name" value="bac_FRK"/>
    <property type="match status" value="1"/>
</dbReference>
<dbReference type="AlphaFoldDB" id="A0A4R6VPD6"/>
<organism evidence="7 8">
    <name type="scientific">Maritalea mobilis</name>
    <dbReference type="NCBI Taxonomy" id="483324"/>
    <lineage>
        <taxon>Bacteria</taxon>
        <taxon>Pseudomonadati</taxon>
        <taxon>Pseudomonadota</taxon>
        <taxon>Alphaproteobacteria</taxon>
        <taxon>Hyphomicrobiales</taxon>
        <taxon>Devosiaceae</taxon>
        <taxon>Maritalea</taxon>
    </lineage>
</organism>
<evidence type="ECO:0000256" key="5">
    <source>
        <dbReference type="ARBA" id="ARBA00022840"/>
    </source>
</evidence>
<protein>
    <submittedName>
        <fullName evidence="7">Fructokinase</fullName>
    </submittedName>
</protein>
<dbReference type="InterPro" id="IPR002173">
    <property type="entry name" value="Carboh/pur_kinase_PfkB_CS"/>
</dbReference>
<dbReference type="InterPro" id="IPR029056">
    <property type="entry name" value="Ribokinase-like"/>
</dbReference>
<evidence type="ECO:0000313" key="8">
    <source>
        <dbReference type="Proteomes" id="UP000295391"/>
    </source>
</evidence>
<evidence type="ECO:0000256" key="4">
    <source>
        <dbReference type="ARBA" id="ARBA00022777"/>
    </source>
</evidence>
<dbReference type="Proteomes" id="UP000295391">
    <property type="component" value="Unassembled WGS sequence"/>
</dbReference>
<feature type="domain" description="Carbohydrate kinase PfkB" evidence="6">
    <location>
        <begin position="24"/>
        <end position="300"/>
    </location>
</feature>
<keyword evidence="2" id="KW-0808">Transferase</keyword>
<evidence type="ECO:0000259" key="6">
    <source>
        <dbReference type="Pfam" id="PF00294"/>
    </source>
</evidence>
<dbReference type="EMBL" id="SNYR01000002">
    <property type="protein sequence ID" value="TDQ64083.1"/>
    <property type="molecule type" value="Genomic_DNA"/>
</dbReference>
<proteinExistence type="inferred from homology"/>
<dbReference type="InterPro" id="IPR050306">
    <property type="entry name" value="PfkB_Carbo_kinase"/>
</dbReference>
<keyword evidence="3" id="KW-0547">Nucleotide-binding</keyword>
<dbReference type="OrthoDB" id="9795789at2"/>
<dbReference type="InterPro" id="IPR011611">
    <property type="entry name" value="PfkB_dom"/>
</dbReference>
<dbReference type="PROSITE" id="PS00584">
    <property type="entry name" value="PFKB_KINASES_2"/>
    <property type="match status" value="1"/>
</dbReference>
<keyword evidence="5" id="KW-0067">ATP-binding</keyword>
<evidence type="ECO:0000256" key="2">
    <source>
        <dbReference type="ARBA" id="ARBA00022679"/>
    </source>
</evidence>
<gene>
    <name evidence="7" type="ORF">ATL17_2094</name>
</gene>